<name>A0A6J5LYC8_9CAUD</name>
<reference evidence="1" key="1">
    <citation type="submission" date="2020-04" db="EMBL/GenBank/DDBJ databases">
        <authorList>
            <person name="Chiriac C."/>
            <person name="Salcher M."/>
            <person name="Ghai R."/>
            <person name="Kavagutti S V."/>
        </authorList>
    </citation>
    <scope>NUCLEOTIDE SEQUENCE</scope>
</reference>
<gene>
    <name evidence="1" type="ORF">UFOVP307_49</name>
</gene>
<sequence length="107" mass="12342">MNEPTRAIQFIVDTAPLYAKAKSDRMFLEEFKRSKHAQLKSLAGTEVLGKQDTFAYAHPEYVEILEGIRAAVEIEERYRWLMTAAQAKVECWRTAQYSARLEQKATT</sequence>
<dbReference type="EMBL" id="LR796323">
    <property type="protein sequence ID" value="CAB4136779.1"/>
    <property type="molecule type" value="Genomic_DNA"/>
</dbReference>
<evidence type="ECO:0000313" key="1">
    <source>
        <dbReference type="EMBL" id="CAB4136779.1"/>
    </source>
</evidence>
<accession>A0A6J5LYC8</accession>
<protein>
    <submittedName>
        <fullName evidence="1">Uncharacterized protein</fullName>
    </submittedName>
</protein>
<proteinExistence type="predicted"/>
<organism evidence="1">
    <name type="scientific">uncultured Caudovirales phage</name>
    <dbReference type="NCBI Taxonomy" id="2100421"/>
    <lineage>
        <taxon>Viruses</taxon>
        <taxon>Duplodnaviria</taxon>
        <taxon>Heunggongvirae</taxon>
        <taxon>Uroviricota</taxon>
        <taxon>Caudoviricetes</taxon>
        <taxon>Peduoviridae</taxon>
        <taxon>Maltschvirus</taxon>
        <taxon>Maltschvirus maltsch</taxon>
    </lineage>
</organism>